<evidence type="ECO:0000256" key="1">
    <source>
        <dbReference type="SAM" id="MobiDB-lite"/>
    </source>
</evidence>
<gene>
    <name evidence="2" type="ORF">Atai01_48700</name>
</gene>
<evidence type="ECO:0000313" key="2">
    <source>
        <dbReference type="EMBL" id="GLY68251.1"/>
    </source>
</evidence>
<evidence type="ECO:0000313" key="3">
    <source>
        <dbReference type="Proteomes" id="UP001165136"/>
    </source>
</evidence>
<accession>A0A9W6R3N6</accession>
<feature type="region of interest" description="Disordered" evidence="1">
    <location>
        <begin position="1"/>
        <end position="30"/>
    </location>
</feature>
<dbReference type="EMBL" id="BSTI01000011">
    <property type="protein sequence ID" value="GLY68251.1"/>
    <property type="molecule type" value="Genomic_DNA"/>
</dbReference>
<protein>
    <submittedName>
        <fullName evidence="2">Uncharacterized protein</fullName>
    </submittedName>
</protein>
<proteinExistence type="predicted"/>
<feature type="compositionally biased region" description="Low complexity" evidence="1">
    <location>
        <begin position="8"/>
        <end position="19"/>
    </location>
</feature>
<dbReference type="AlphaFoldDB" id="A0A9W6R3N6"/>
<organism evidence="2 3">
    <name type="scientific">Amycolatopsis taiwanensis</name>
    <dbReference type="NCBI Taxonomy" id="342230"/>
    <lineage>
        <taxon>Bacteria</taxon>
        <taxon>Bacillati</taxon>
        <taxon>Actinomycetota</taxon>
        <taxon>Actinomycetes</taxon>
        <taxon>Pseudonocardiales</taxon>
        <taxon>Pseudonocardiaceae</taxon>
        <taxon>Amycolatopsis</taxon>
    </lineage>
</organism>
<name>A0A9W6R3N6_9PSEU</name>
<reference evidence="2" key="1">
    <citation type="submission" date="2023-03" db="EMBL/GenBank/DDBJ databases">
        <title>Amycolatopsis taiwanensis NBRC 103393.</title>
        <authorList>
            <person name="Ichikawa N."/>
            <person name="Sato H."/>
            <person name="Tonouchi N."/>
        </authorList>
    </citation>
    <scope>NUCLEOTIDE SEQUENCE</scope>
    <source>
        <strain evidence="2">NBRC 103393</strain>
    </source>
</reference>
<sequence>MAADRRAWAGRAQGAARVGGKSETGKAVSGPRIKVVGMRAPKVRYRAPWSRMEPGLGLQRRVDTIAVARKHAEEQ</sequence>
<keyword evidence="3" id="KW-1185">Reference proteome</keyword>
<comment type="caution">
    <text evidence="2">The sequence shown here is derived from an EMBL/GenBank/DDBJ whole genome shotgun (WGS) entry which is preliminary data.</text>
</comment>
<dbReference type="Proteomes" id="UP001165136">
    <property type="component" value="Unassembled WGS sequence"/>
</dbReference>